<dbReference type="STRING" id="1445510.YC6258_04967"/>
<protein>
    <submittedName>
        <fullName evidence="1">Uncharacterized protein</fullName>
    </submittedName>
</protein>
<dbReference type="Proteomes" id="UP000032266">
    <property type="component" value="Chromosome"/>
</dbReference>
<dbReference type="AlphaFoldDB" id="A0A0C5W2V4"/>
<name>A0A0C5W2V4_9GAMM</name>
<reference evidence="1 2" key="1">
    <citation type="submission" date="2014-01" db="EMBL/GenBank/DDBJ databases">
        <title>Full genme sequencing of cellulolytic bacterium Gynuella sunshinyii YC6258T gen. nov., sp. nov.</title>
        <authorList>
            <person name="Khan H."/>
            <person name="Chung E.J."/>
            <person name="Chung Y.R."/>
        </authorList>
    </citation>
    <scope>NUCLEOTIDE SEQUENCE [LARGE SCALE GENOMIC DNA]</scope>
    <source>
        <strain evidence="1 2">YC6258</strain>
    </source>
</reference>
<dbReference type="EMBL" id="CP007142">
    <property type="protein sequence ID" value="AJQ96999.1"/>
    <property type="molecule type" value="Genomic_DNA"/>
</dbReference>
<accession>A0A0C5W2V4</accession>
<dbReference type="KEGG" id="gsn:YC6258_04967"/>
<evidence type="ECO:0000313" key="1">
    <source>
        <dbReference type="EMBL" id="AJQ96999.1"/>
    </source>
</evidence>
<evidence type="ECO:0000313" key="2">
    <source>
        <dbReference type="Proteomes" id="UP000032266"/>
    </source>
</evidence>
<sequence length="49" mass="5640">MALYQKSIAVTQNVMAFNTARQNTWCSFTGSRQADEISVNGPWYFHLQK</sequence>
<organism evidence="1 2">
    <name type="scientific">Gynuella sunshinyii YC6258</name>
    <dbReference type="NCBI Taxonomy" id="1445510"/>
    <lineage>
        <taxon>Bacteria</taxon>
        <taxon>Pseudomonadati</taxon>
        <taxon>Pseudomonadota</taxon>
        <taxon>Gammaproteobacteria</taxon>
        <taxon>Oceanospirillales</taxon>
        <taxon>Saccharospirillaceae</taxon>
        <taxon>Gynuella</taxon>
    </lineage>
</organism>
<keyword evidence="2" id="KW-1185">Reference proteome</keyword>
<gene>
    <name evidence="1" type="ORF">YC6258_04967</name>
</gene>
<proteinExistence type="predicted"/>
<dbReference type="HOGENOM" id="CLU_3136239_0_0_6"/>